<name>A0ACA9RRM0_9GLOM</name>
<protein>
    <submittedName>
        <fullName evidence="1">29716_t:CDS:1</fullName>
    </submittedName>
</protein>
<evidence type="ECO:0000313" key="1">
    <source>
        <dbReference type="EMBL" id="CAG8805900.1"/>
    </source>
</evidence>
<feature type="non-terminal residue" evidence="1">
    <location>
        <position position="1"/>
    </location>
</feature>
<reference evidence="1" key="1">
    <citation type="submission" date="2021-06" db="EMBL/GenBank/DDBJ databases">
        <authorList>
            <person name="Kallberg Y."/>
            <person name="Tangrot J."/>
            <person name="Rosling A."/>
        </authorList>
    </citation>
    <scope>NUCLEOTIDE SEQUENCE</scope>
    <source>
        <strain evidence="1">MA461A</strain>
    </source>
</reference>
<sequence length="206" mass="24206">KWYQSAKEISRFLVFIKYFDPYTQSLESLGHLYVQEFGKVSDILCKKKNFPPNTPLTLYEEIKPSMIEKMMPKFTFKKSEIQNGDIICFQRILTQNEIQEHESAGRIHSIPEFYESLSTNIIIHFKSKFGYRDPKPEFNLVLNKKMRYDAVANQVAAHLDTNPLNLRFTTVHLSGKPKHEIDRKTDQTLSEILQFSTCLFYEILDL</sequence>
<comment type="caution">
    <text evidence="1">The sequence shown here is derived from an EMBL/GenBank/DDBJ whole genome shotgun (WGS) entry which is preliminary data.</text>
</comment>
<dbReference type="EMBL" id="CAJVQC010065860">
    <property type="protein sequence ID" value="CAG8805900.1"/>
    <property type="molecule type" value="Genomic_DNA"/>
</dbReference>
<keyword evidence="2" id="KW-1185">Reference proteome</keyword>
<evidence type="ECO:0000313" key="2">
    <source>
        <dbReference type="Proteomes" id="UP000789920"/>
    </source>
</evidence>
<accession>A0ACA9RRM0</accession>
<organism evidence="1 2">
    <name type="scientific">Racocetra persica</name>
    <dbReference type="NCBI Taxonomy" id="160502"/>
    <lineage>
        <taxon>Eukaryota</taxon>
        <taxon>Fungi</taxon>
        <taxon>Fungi incertae sedis</taxon>
        <taxon>Mucoromycota</taxon>
        <taxon>Glomeromycotina</taxon>
        <taxon>Glomeromycetes</taxon>
        <taxon>Diversisporales</taxon>
        <taxon>Gigasporaceae</taxon>
        <taxon>Racocetra</taxon>
    </lineage>
</organism>
<proteinExistence type="predicted"/>
<dbReference type="Proteomes" id="UP000789920">
    <property type="component" value="Unassembled WGS sequence"/>
</dbReference>
<gene>
    <name evidence="1" type="ORF">RPERSI_LOCUS22045</name>
</gene>